<sequence>MKSIIPAIGVACLMSCSTTIQLSIPEAFKQQATMQHVSGARGNRMSFANFTTSKIKRGIHLKYPGWGGRGFFLENLLWNKIGVQKVETVRKEKAKFRYMLTDGKNDVAVYADEKELTKAVDFEGINGTKIFNPFEVLQQHKYVFSAIISTDTTQESKNWELLMTNIYDRAAEHDNNPFTFIKQEDSGLATNGSDTIFINPLSIKKTTTPDGRTGQLPFKMLSGYELSTSGGVVAIIDLIDRDIWFYNELDGAEKLNIAAIGTAIFARKVNDAKW</sequence>
<dbReference type="STRING" id="573321.SAMN04488505_105248"/>
<gene>
    <name evidence="1" type="ORF">SAMN04488505_105248</name>
</gene>
<dbReference type="EMBL" id="FOBB01000005">
    <property type="protein sequence ID" value="SEM63465.1"/>
    <property type="molecule type" value="Genomic_DNA"/>
</dbReference>
<evidence type="ECO:0000313" key="1">
    <source>
        <dbReference type="EMBL" id="SEM63465.1"/>
    </source>
</evidence>
<dbReference type="OrthoDB" id="1420435at2"/>
<proteinExistence type="predicted"/>
<dbReference type="RefSeq" id="WP_143081086.1">
    <property type="nucleotide sequence ID" value="NZ_FOBB01000005.1"/>
</dbReference>
<organism evidence="1 2">
    <name type="scientific">Chitinophaga rupis</name>
    <dbReference type="NCBI Taxonomy" id="573321"/>
    <lineage>
        <taxon>Bacteria</taxon>
        <taxon>Pseudomonadati</taxon>
        <taxon>Bacteroidota</taxon>
        <taxon>Chitinophagia</taxon>
        <taxon>Chitinophagales</taxon>
        <taxon>Chitinophagaceae</taxon>
        <taxon>Chitinophaga</taxon>
    </lineage>
</organism>
<dbReference type="AlphaFoldDB" id="A0A1H7ZYA9"/>
<dbReference type="Proteomes" id="UP000198984">
    <property type="component" value="Unassembled WGS sequence"/>
</dbReference>
<accession>A0A1H7ZYA9</accession>
<keyword evidence="2" id="KW-1185">Reference proteome</keyword>
<reference evidence="1 2" key="1">
    <citation type="submission" date="2016-10" db="EMBL/GenBank/DDBJ databases">
        <authorList>
            <person name="de Groot N.N."/>
        </authorList>
    </citation>
    <scope>NUCLEOTIDE SEQUENCE [LARGE SCALE GENOMIC DNA]</scope>
    <source>
        <strain evidence="1 2">DSM 21039</strain>
    </source>
</reference>
<name>A0A1H7ZYA9_9BACT</name>
<protein>
    <submittedName>
        <fullName evidence="1">Uncharacterized protein</fullName>
    </submittedName>
</protein>
<evidence type="ECO:0000313" key="2">
    <source>
        <dbReference type="Proteomes" id="UP000198984"/>
    </source>
</evidence>